<dbReference type="EMBL" id="MU007041">
    <property type="protein sequence ID" value="KAF2430122.1"/>
    <property type="molecule type" value="Genomic_DNA"/>
</dbReference>
<gene>
    <name evidence="3" type="ORF">EJ08DRAFT_252437</name>
</gene>
<dbReference type="AlphaFoldDB" id="A0A9P4NR45"/>
<sequence>MMLHLILYLTLPILILGKILDRCIYESNAYEHIYTTCRNDHGWARKSDMPLSLCLTNIDGVLYWHETDDPNNRQYYSTCRGCYLDGPQKNGYICTCKKKNQVEQLTYVNLEDGLWSDEDGRVGCWNYGSIFIDGLGPGIRGTAPKENGTVGDRGGDRRTTKALAFTG</sequence>
<evidence type="ECO:0000313" key="3">
    <source>
        <dbReference type="EMBL" id="KAF2430122.1"/>
    </source>
</evidence>
<feature type="chain" id="PRO_5040480879" description="Cyanovirin-N domain-containing protein" evidence="1">
    <location>
        <begin position="18"/>
        <end position="167"/>
    </location>
</feature>
<feature type="domain" description="Cyanovirin-N" evidence="2">
    <location>
        <begin position="32"/>
        <end position="114"/>
    </location>
</feature>
<dbReference type="InterPro" id="IPR036673">
    <property type="entry name" value="Cyanovirin-N_sf"/>
</dbReference>
<feature type="signal peptide" evidence="1">
    <location>
        <begin position="1"/>
        <end position="17"/>
    </location>
</feature>
<dbReference type="Pfam" id="PF08881">
    <property type="entry name" value="CVNH"/>
    <property type="match status" value="1"/>
</dbReference>
<keyword evidence="1" id="KW-0732">Signal</keyword>
<evidence type="ECO:0000256" key="1">
    <source>
        <dbReference type="SAM" id="SignalP"/>
    </source>
</evidence>
<evidence type="ECO:0000313" key="4">
    <source>
        <dbReference type="Proteomes" id="UP000800235"/>
    </source>
</evidence>
<accession>A0A9P4NR45</accession>
<dbReference type="InterPro" id="IPR011058">
    <property type="entry name" value="Cyanovirin-N"/>
</dbReference>
<protein>
    <recommendedName>
        <fullName evidence="2">Cyanovirin-N domain-containing protein</fullName>
    </recommendedName>
</protein>
<proteinExistence type="predicted"/>
<name>A0A9P4NR45_9PEZI</name>
<evidence type="ECO:0000259" key="2">
    <source>
        <dbReference type="Pfam" id="PF08881"/>
    </source>
</evidence>
<reference evidence="3" key="1">
    <citation type="journal article" date="2020" name="Stud. Mycol.">
        <title>101 Dothideomycetes genomes: a test case for predicting lifestyles and emergence of pathogens.</title>
        <authorList>
            <person name="Haridas S."/>
            <person name="Albert R."/>
            <person name="Binder M."/>
            <person name="Bloem J."/>
            <person name="Labutti K."/>
            <person name="Salamov A."/>
            <person name="Andreopoulos B."/>
            <person name="Baker S."/>
            <person name="Barry K."/>
            <person name="Bills G."/>
            <person name="Bluhm B."/>
            <person name="Cannon C."/>
            <person name="Castanera R."/>
            <person name="Culley D."/>
            <person name="Daum C."/>
            <person name="Ezra D."/>
            <person name="Gonzalez J."/>
            <person name="Henrissat B."/>
            <person name="Kuo A."/>
            <person name="Liang C."/>
            <person name="Lipzen A."/>
            <person name="Lutzoni F."/>
            <person name="Magnuson J."/>
            <person name="Mondo S."/>
            <person name="Nolan M."/>
            <person name="Ohm R."/>
            <person name="Pangilinan J."/>
            <person name="Park H.-J."/>
            <person name="Ramirez L."/>
            <person name="Alfaro M."/>
            <person name="Sun H."/>
            <person name="Tritt A."/>
            <person name="Yoshinaga Y."/>
            <person name="Zwiers L.-H."/>
            <person name="Turgeon B."/>
            <person name="Goodwin S."/>
            <person name="Spatafora J."/>
            <person name="Crous P."/>
            <person name="Grigoriev I."/>
        </authorList>
    </citation>
    <scope>NUCLEOTIDE SEQUENCE</scope>
    <source>
        <strain evidence="3">CBS 130266</strain>
    </source>
</reference>
<keyword evidence="4" id="KW-1185">Reference proteome</keyword>
<dbReference type="Proteomes" id="UP000800235">
    <property type="component" value="Unassembled WGS sequence"/>
</dbReference>
<organism evidence="3 4">
    <name type="scientific">Tothia fuscella</name>
    <dbReference type="NCBI Taxonomy" id="1048955"/>
    <lineage>
        <taxon>Eukaryota</taxon>
        <taxon>Fungi</taxon>
        <taxon>Dikarya</taxon>
        <taxon>Ascomycota</taxon>
        <taxon>Pezizomycotina</taxon>
        <taxon>Dothideomycetes</taxon>
        <taxon>Pleosporomycetidae</taxon>
        <taxon>Venturiales</taxon>
        <taxon>Cylindrosympodiaceae</taxon>
        <taxon>Tothia</taxon>
    </lineage>
</organism>
<dbReference type="SUPFAM" id="SSF51322">
    <property type="entry name" value="Cyanovirin-N"/>
    <property type="match status" value="1"/>
</dbReference>
<comment type="caution">
    <text evidence="3">The sequence shown here is derived from an EMBL/GenBank/DDBJ whole genome shotgun (WGS) entry which is preliminary data.</text>
</comment>
<dbReference type="Gene3D" id="2.30.60.10">
    <property type="entry name" value="Cyanovirin-N"/>
    <property type="match status" value="1"/>
</dbReference>
<dbReference type="OrthoDB" id="10663060at2759"/>